<feature type="compositionally biased region" description="Basic and acidic residues" evidence="11">
    <location>
        <begin position="766"/>
        <end position="775"/>
    </location>
</feature>
<evidence type="ECO:0000256" key="3">
    <source>
        <dbReference type="ARBA" id="ARBA00010780"/>
    </source>
</evidence>
<dbReference type="GO" id="GO:0005886">
    <property type="term" value="C:plasma membrane"/>
    <property type="evidence" value="ECO:0007669"/>
    <property type="project" value="UniProtKB-SubCell"/>
</dbReference>
<evidence type="ECO:0000256" key="9">
    <source>
        <dbReference type="ARBA" id="ARBA00023180"/>
    </source>
</evidence>
<keyword evidence="5 10" id="KW-0812">Transmembrane</keyword>
<keyword evidence="6 10" id="KW-0184">Conjugation</keyword>
<dbReference type="Proteomes" id="UP000503462">
    <property type="component" value="Chromosome 2"/>
</dbReference>
<protein>
    <recommendedName>
        <fullName evidence="10">Plasma membrane fusion protein PRM1</fullName>
    </recommendedName>
</protein>
<gene>
    <name evidence="12" type="ORF">AMS68_003384</name>
</gene>
<evidence type="ECO:0000256" key="10">
    <source>
        <dbReference type="RuleBase" id="RU366035"/>
    </source>
</evidence>
<keyword evidence="7 10" id="KW-1133">Transmembrane helix</keyword>
<name>A0A6H0XSX7_9PEZI</name>
<comment type="similarity">
    <text evidence="3 10">Belongs to the PRM1 family.</text>
</comment>
<feature type="transmembrane region" description="Helical" evidence="10">
    <location>
        <begin position="65"/>
        <end position="83"/>
    </location>
</feature>
<evidence type="ECO:0000313" key="12">
    <source>
        <dbReference type="EMBL" id="QIW97866.1"/>
    </source>
</evidence>
<feature type="transmembrane region" description="Helical" evidence="10">
    <location>
        <begin position="616"/>
        <end position="640"/>
    </location>
</feature>
<evidence type="ECO:0000256" key="8">
    <source>
        <dbReference type="ARBA" id="ARBA00023136"/>
    </source>
</evidence>
<evidence type="ECO:0000256" key="11">
    <source>
        <dbReference type="SAM" id="MobiDB-lite"/>
    </source>
</evidence>
<feature type="region of interest" description="Disordered" evidence="11">
    <location>
        <begin position="763"/>
        <end position="811"/>
    </location>
</feature>
<evidence type="ECO:0000256" key="1">
    <source>
        <dbReference type="ARBA" id="ARBA00002512"/>
    </source>
</evidence>
<dbReference type="GO" id="GO:0032220">
    <property type="term" value="P:plasma membrane fusion involved in cytogamy"/>
    <property type="evidence" value="ECO:0007669"/>
    <property type="project" value="TreeGrafter"/>
</dbReference>
<evidence type="ECO:0000256" key="5">
    <source>
        <dbReference type="ARBA" id="ARBA00022692"/>
    </source>
</evidence>
<keyword evidence="8 10" id="KW-0472">Membrane</keyword>
<dbReference type="PANTHER" id="PTHR31030">
    <property type="entry name" value="PLASMA MEMBRANE FUSION PROTEIN PRM1"/>
    <property type="match status" value="1"/>
</dbReference>
<evidence type="ECO:0000256" key="2">
    <source>
        <dbReference type="ARBA" id="ARBA00004651"/>
    </source>
</evidence>
<feature type="compositionally biased region" description="Polar residues" evidence="11">
    <location>
        <begin position="791"/>
        <end position="811"/>
    </location>
</feature>
<keyword evidence="13" id="KW-1185">Reference proteome</keyword>
<proteinExistence type="inferred from homology"/>
<comment type="subcellular location">
    <subcellularLocation>
        <location evidence="2 10">Cell membrane</location>
        <topology evidence="2 10">Multi-pass membrane protein</topology>
    </subcellularLocation>
</comment>
<dbReference type="PANTHER" id="PTHR31030:SF1">
    <property type="entry name" value="PLASMA MEMBRANE FUSION PROTEIN PRM1"/>
    <property type="match status" value="1"/>
</dbReference>
<feature type="transmembrane region" description="Helical" evidence="10">
    <location>
        <begin position="334"/>
        <end position="352"/>
    </location>
</feature>
<comment type="function">
    <text evidence="1 10">Involved in cell fusion during mating by stabilizing the plasma membrane fusion event.</text>
</comment>
<evidence type="ECO:0000256" key="6">
    <source>
        <dbReference type="ARBA" id="ARBA00022971"/>
    </source>
</evidence>
<comment type="caution">
    <text evidence="10">Lacks conserved residue(s) required for the propagation of feature annotation.</text>
</comment>
<keyword evidence="4 10" id="KW-1003">Cell membrane</keyword>
<evidence type="ECO:0000313" key="13">
    <source>
        <dbReference type="Proteomes" id="UP000503462"/>
    </source>
</evidence>
<evidence type="ECO:0000256" key="4">
    <source>
        <dbReference type="ARBA" id="ARBA00022475"/>
    </source>
</evidence>
<evidence type="ECO:0000256" key="7">
    <source>
        <dbReference type="ARBA" id="ARBA00022989"/>
    </source>
</evidence>
<dbReference type="InterPro" id="IPR026777">
    <property type="entry name" value="PRM1"/>
</dbReference>
<keyword evidence="9" id="KW-0325">Glycoprotein</keyword>
<reference evidence="12 13" key="1">
    <citation type="journal article" date="2016" name="Sci. Rep.">
        <title>Peltaster fructicola genome reveals evolution from an invasive phytopathogen to an ectophytic parasite.</title>
        <authorList>
            <person name="Xu C."/>
            <person name="Chen H."/>
            <person name="Gleason M.L."/>
            <person name="Xu J.R."/>
            <person name="Liu H."/>
            <person name="Zhang R."/>
            <person name="Sun G."/>
        </authorList>
    </citation>
    <scope>NUCLEOTIDE SEQUENCE [LARGE SCALE GENOMIC DNA]</scope>
    <source>
        <strain evidence="12 13">LNHT1506</strain>
    </source>
</reference>
<dbReference type="AlphaFoldDB" id="A0A6H0XSX7"/>
<accession>A0A6H0XSX7</accession>
<organism evidence="12 13">
    <name type="scientific">Peltaster fructicola</name>
    <dbReference type="NCBI Taxonomy" id="286661"/>
    <lineage>
        <taxon>Eukaryota</taxon>
        <taxon>Fungi</taxon>
        <taxon>Dikarya</taxon>
        <taxon>Ascomycota</taxon>
        <taxon>Pezizomycotina</taxon>
        <taxon>Dothideomycetes</taxon>
        <taxon>Dothideomycetes incertae sedis</taxon>
        <taxon>Peltaster</taxon>
    </lineage>
</organism>
<sequence length="843" mass="91608">MLALLKLRPVLTAAIKSRNRRRDQQAFPPSNYYSAQAATYTPTPGYPTPYLGLSARLSQTWINRWTILLLLVLVRTLLAIASLNDNLGSARKEALSACTSVENVGSAMASIPHYMADGVNDMTIKGVEKAINGLMEMLILTVTGVEEIIVFIINLLTQTYLCLITLAVSGSLHVAVEVAESVGNALNNTLKDIGKDLGGVESTFQSAMNGFMADVDKAVSVLSGKSLSPPTIDLSSEINKLNNLQIPAGYDQGLSKLNSSIPTFDQVNNFTQTAIRWPFEEVKTLLNESMPKYTMNHSLFPVPAKKQLSFCSDNDPINNFFNELVDIAYMVRKIFLVVVVILAVLAMVPMAYREYRGWMFMKNRSKLIVTTTRDPMDAVYLASRPYTSLVGLWFAKWFKSGRRQNLVRWTVAYATTVPALFVLSLALAGLLGCLCQYILLKAIEKEVPALTAEVGAFADKVIAELNNASESWANGANHAISGTNDIINDDILNWVNVTTTAVNNTLNVFVDDMVSTLNSTFGGTPLYTPILDVLNCLVLLKIKGIEKGLTWVSDHAHVDFPGLSPDVFSLGAASKVSGTESDILATGSSNKASNEIAKIVNHVTDMVAKAIRQETIISACLLIVWVIILLIGFIRALVLFGKGGGESDHLATDDPTPPGPFGPHITEKHEMQNIHTAAPPYEQAVLRSASSDGTYAQGTTKTLPFGHAANKLHGQAYTIAPAPVPTFEHTRPTSPILQVGFDPILSEKLGHVGGQPVDAAVRRPTHVRESSHGDYDLPSPISPRLPIPWTDPQQEKSNPLQTRVGKSSTLCRPSQTIDDAQRNIAGVLGLLDRIDSQSSRSVY</sequence>
<dbReference type="OrthoDB" id="5356111at2759"/>
<dbReference type="GO" id="GO:0043332">
    <property type="term" value="C:mating projection tip"/>
    <property type="evidence" value="ECO:0007669"/>
    <property type="project" value="UniProtKB-UniRule"/>
</dbReference>
<feature type="transmembrane region" description="Helical" evidence="10">
    <location>
        <begin position="410"/>
        <end position="439"/>
    </location>
</feature>
<dbReference type="EMBL" id="CP051140">
    <property type="protein sequence ID" value="QIW97866.1"/>
    <property type="molecule type" value="Genomic_DNA"/>
</dbReference>